<name>A0ABD7DPD0_BACCE</name>
<organism evidence="2 3">
    <name type="scientific">Bacillus cereus</name>
    <dbReference type="NCBI Taxonomy" id="1396"/>
    <lineage>
        <taxon>Bacteria</taxon>
        <taxon>Bacillati</taxon>
        <taxon>Bacillota</taxon>
        <taxon>Bacilli</taxon>
        <taxon>Bacillales</taxon>
        <taxon>Bacillaceae</taxon>
        <taxon>Bacillus</taxon>
        <taxon>Bacillus cereus group</taxon>
    </lineage>
</organism>
<evidence type="ECO:0000259" key="1">
    <source>
        <dbReference type="Pfam" id="PF13649"/>
    </source>
</evidence>
<keyword evidence="2" id="KW-0489">Methyltransferase</keyword>
<evidence type="ECO:0000313" key="3">
    <source>
        <dbReference type="Proteomes" id="UP000663613"/>
    </source>
</evidence>
<reference evidence="2 3" key="1">
    <citation type="submission" date="2021-02" db="EMBL/GenBank/DDBJ databases">
        <title>Bacillus cereus VKM B-370.</title>
        <authorList>
            <person name="Kazantseva O.A."/>
            <person name="Piligrimova E.G."/>
            <person name="Buzikov R.M."/>
            <person name="Shadrin A.M."/>
        </authorList>
    </citation>
    <scope>NUCLEOTIDE SEQUENCE [LARGE SCALE GENOMIC DNA]</scope>
    <source>
        <strain evidence="2 3">VKM B-370</strain>
        <plasmid evidence="2 3">pVKMB-370_2</plasmid>
    </source>
</reference>
<geneLocation type="plasmid" evidence="2 3">
    <name>pVKMB-370_2</name>
</geneLocation>
<sequence>MHDKKFFGPFKKKLDIPDVQILDEVYLDEDFVTFYNQELNKDDLEMFKNILAKDDVILEIGSGSGRIFNPLSKQGFNIYGIEPSQEMTSYILSEYRHKIFNIRVQDTEELREMGISFSKIIIPATTISLFSHEDFESFVMTIKELLDEGGSIIFDFINPDSLDKLDGKVNISTQKGKKIFFANYLSYPHFILNVYLQGENQKKLGYSVKNVYSLEILNGICERNNYSLNVLVENNVYLLVEMRKNGAS</sequence>
<dbReference type="InterPro" id="IPR041698">
    <property type="entry name" value="Methyltransf_25"/>
</dbReference>
<keyword evidence="2" id="KW-0614">Plasmid</keyword>
<dbReference type="InterPro" id="IPR029063">
    <property type="entry name" value="SAM-dependent_MTases_sf"/>
</dbReference>
<dbReference type="Proteomes" id="UP000663613">
    <property type="component" value="Plasmid pVKMB-370_2"/>
</dbReference>
<dbReference type="RefSeq" id="WP_098832602.1">
    <property type="nucleotide sequence ID" value="NZ_CP070341.1"/>
</dbReference>
<protein>
    <submittedName>
        <fullName evidence="2">Class I SAM-dependent methyltransferase</fullName>
    </submittedName>
</protein>
<proteinExistence type="predicted"/>
<dbReference type="GO" id="GO:0008168">
    <property type="term" value="F:methyltransferase activity"/>
    <property type="evidence" value="ECO:0007669"/>
    <property type="project" value="UniProtKB-KW"/>
</dbReference>
<gene>
    <name evidence="2" type="ORF">JTF64_29385</name>
</gene>
<keyword evidence="2" id="KW-0808">Transferase</keyword>
<accession>A0ABD7DPD0</accession>
<feature type="domain" description="Methyltransferase" evidence="1">
    <location>
        <begin position="57"/>
        <end position="150"/>
    </location>
</feature>
<dbReference type="AlphaFoldDB" id="A0ABD7DPD0"/>
<dbReference type="EMBL" id="CP070341">
    <property type="protein sequence ID" value="QRY18639.1"/>
    <property type="molecule type" value="Genomic_DNA"/>
</dbReference>
<dbReference type="CDD" id="cd02440">
    <property type="entry name" value="AdoMet_MTases"/>
    <property type="match status" value="1"/>
</dbReference>
<dbReference type="GO" id="GO:0032259">
    <property type="term" value="P:methylation"/>
    <property type="evidence" value="ECO:0007669"/>
    <property type="project" value="UniProtKB-KW"/>
</dbReference>
<evidence type="ECO:0000313" key="2">
    <source>
        <dbReference type="EMBL" id="QRY18639.1"/>
    </source>
</evidence>
<dbReference type="Gene3D" id="3.40.50.150">
    <property type="entry name" value="Vaccinia Virus protein VP39"/>
    <property type="match status" value="1"/>
</dbReference>
<dbReference type="SUPFAM" id="SSF53335">
    <property type="entry name" value="S-adenosyl-L-methionine-dependent methyltransferases"/>
    <property type="match status" value="1"/>
</dbReference>
<dbReference type="Pfam" id="PF13649">
    <property type="entry name" value="Methyltransf_25"/>
    <property type="match status" value="1"/>
</dbReference>